<dbReference type="AlphaFoldDB" id="A0AAD7FF25"/>
<protein>
    <recommendedName>
        <fullName evidence="3">F-box domain-containing protein</fullName>
    </recommendedName>
</protein>
<dbReference type="Proteomes" id="UP001221142">
    <property type="component" value="Unassembled WGS sequence"/>
</dbReference>
<evidence type="ECO:0000313" key="1">
    <source>
        <dbReference type="EMBL" id="KAJ7620177.1"/>
    </source>
</evidence>
<gene>
    <name evidence="1" type="ORF">FB45DRAFT_1062544</name>
</gene>
<sequence length="399" mass="43928">MENLPTELIETILEFVDDTESLKSCSLTGSLLRGPSQRILLQTVAIGGDSDSKNHFLNMLSFFETSPQVLRAIRVVSFITPSPGLDIDPLQSEYLGILIAGFPNLRHLAISGAGRQDGDVGWDTLAPGIRTSLEDTISHGIQEALHISTMVRIPIKILVKALSCTKSVSFIEISVHNPDAPETQIHSEVPQLENLVLSNSAGVADVLRRPDVRPFISNVRRLWIGLELELAHVVDYTAPKLDEVFFVSTDPVDESHLGHALPFPQFPNLRFAGMRLFLGDYERLWIVDAMRAILASPIIESILIDVSGVDLETLLPTLDSLADILGSPNIPLVRWLLYVDHEEDGGLGLLKEFGAAVERVLPKAHKAKRVIVDRAESHNDGLFWPSGKVIMAMRLPEGE</sequence>
<proteinExistence type="predicted"/>
<keyword evidence="2" id="KW-1185">Reference proteome</keyword>
<name>A0AAD7FF25_9AGAR</name>
<dbReference type="EMBL" id="JARKIF010000017">
    <property type="protein sequence ID" value="KAJ7620177.1"/>
    <property type="molecule type" value="Genomic_DNA"/>
</dbReference>
<organism evidence="1 2">
    <name type="scientific">Roridomyces roridus</name>
    <dbReference type="NCBI Taxonomy" id="1738132"/>
    <lineage>
        <taxon>Eukaryota</taxon>
        <taxon>Fungi</taxon>
        <taxon>Dikarya</taxon>
        <taxon>Basidiomycota</taxon>
        <taxon>Agaricomycotina</taxon>
        <taxon>Agaricomycetes</taxon>
        <taxon>Agaricomycetidae</taxon>
        <taxon>Agaricales</taxon>
        <taxon>Marasmiineae</taxon>
        <taxon>Mycenaceae</taxon>
        <taxon>Roridomyces</taxon>
    </lineage>
</organism>
<reference evidence="1" key="1">
    <citation type="submission" date="2023-03" db="EMBL/GenBank/DDBJ databases">
        <title>Massive genome expansion in bonnet fungi (Mycena s.s.) driven by repeated elements and novel gene families across ecological guilds.</title>
        <authorList>
            <consortium name="Lawrence Berkeley National Laboratory"/>
            <person name="Harder C.B."/>
            <person name="Miyauchi S."/>
            <person name="Viragh M."/>
            <person name="Kuo A."/>
            <person name="Thoen E."/>
            <person name="Andreopoulos B."/>
            <person name="Lu D."/>
            <person name="Skrede I."/>
            <person name="Drula E."/>
            <person name="Henrissat B."/>
            <person name="Morin E."/>
            <person name="Kohler A."/>
            <person name="Barry K."/>
            <person name="LaButti K."/>
            <person name="Morin E."/>
            <person name="Salamov A."/>
            <person name="Lipzen A."/>
            <person name="Mereny Z."/>
            <person name="Hegedus B."/>
            <person name="Baldrian P."/>
            <person name="Stursova M."/>
            <person name="Weitz H."/>
            <person name="Taylor A."/>
            <person name="Grigoriev I.V."/>
            <person name="Nagy L.G."/>
            <person name="Martin F."/>
            <person name="Kauserud H."/>
        </authorList>
    </citation>
    <scope>NUCLEOTIDE SEQUENCE</scope>
    <source>
        <strain evidence="1">9284</strain>
    </source>
</reference>
<evidence type="ECO:0000313" key="2">
    <source>
        <dbReference type="Proteomes" id="UP001221142"/>
    </source>
</evidence>
<evidence type="ECO:0008006" key="3">
    <source>
        <dbReference type="Google" id="ProtNLM"/>
    </source>
</evidence>
<comment type="caution">
    <text evidence="1">The sequence shown here is derived from an EMBL/GenBank/DDBJ whole genome shotgun (WGS) entry which is preliminary data.</text>
</comment>
<accession>A0AAD7FF25</accession>